<dbReference type="InterPro" id="IPR034884">
    <property type="entry name" value="Cytochrome_c_oxidase_VIc/VIIs"/>
</dbReference>
<keyword evidence="5" id="KW-0999">Mitochondrion inner membrane</keyword>
<evidence type="ECO:0000256" key="6">
    <source>
        <dbReference type="ARBA" id="ARBA00022989"/>
    </source>
</evidence>
<comment type="subcellular location">
    <subcellularLocation>
        <location evidence="1">Mitochondrion inner membrane</location>
        <topology evidence="1">Single-pass membrane protein</topology>
    </subcellularLocation>
</comment>
<sequence length="110" mass="12554">MSSCPPQPPPPCPQTCPPPLPPPPCYVKPIMRRLHRTQTKKIIAQALLASMLAGSCVYFFIGVPRKAKYREYYAKGEFEDWADEMARKGLFQSVPKESLIDNQQKKNKYI</sequence>
<protein>
    <recommendedName>
        <fullName evidence="12">Mitochondrial cytochrome c oxidase subunit VIc/VIIs domain-containing protein</fullName>
    </recommendedName>
</protein>
<evidence type="ECO:0000256" key="4">
    <source>
        <dbReference type="ARBA" id="ARBA00022692"/>
    </source>
</evidence>
<dbReference type="Gene3D" id="4.10.93.10">
    <property type="entry name" value="Mitochondrial cytochrome c oxidase subunit VIc/VIIs"/>
    <property type="match status" value="1"/>
</dbReference>
<dbReference type="InterPro" id="IPR037169">
    <property type="entry name" value="Cytochrome_c_oxidase_VIc_sf"/>
</dbReference>
<evidence type="ECO:0000256" key="1">
    <source>
        <dbReference type="ARBA" id="ARBA00004434"/>
    </source>
</evidence>
<evidence type="ECO:0000313" key="11">
    <source>
        <dbReference type="Proteomes" id="UP000838878"/>
    </source>
</evidence>
<evidence type="ECO:0000256" key="9">
    <source>
        <dbReference type="SAM" id="Phobius"/>
    </source>
</evidence>
<name>A0A8J9V988_9NEOP</name>
<evidence type="ECO:0000256" key="2">
    <source>
        <dbReference type="ARBA" id="ARBA00004673"/>
    </source>
</evidence>
<keyword evidence="6 9" id="KW-1133">Transmembrane helix</keyword>
<evidence type="ECO:0008006" key="12">
    <source>
        <dbReference type="Google" id="ProtNLM"/>
    </source>
</evidence>
<comment type="similarity">
    <text evidence="3">Belongs to the cytochrome c oxidase subunit 6c family.</text>
</comment>
<accession>A0A8J9V988</accession>
<comment type="pathway">
    <text evidence="2">Energy metabolism; oxidative phosphorylation.</text>
</comment>
<dbReference type="PANTHER" id="PTHR48416:SF1">
    <property type="entry name" value="CYTOCHROME C OXIDASE SUBUNIT 6C"/>
    <property type="match status" value="1"/>
</dbReference>
<evidence type="ECO:0000313" key="10">
    <source>
        <dbReference type="EMBL" id="CAH0717668.1"/>
    </source>
</evidence>
<evidence type="ECO:0000256" key="3">
    <source>
        <dbReference type="ARBA" id="ARBA00007204"/>
    </source>
</evidence>
<evidence type="ECO:0000256" key="5">
    <source>
        <dbReference type="ARBA" id="ARBA00022792"/>
    </source>
</evidence>
<reference evidence="10" key="1">
    <citation type="submission" date="2021-12" db="EMBL/GenBank/DDBJ databases">
        <authorList>
            <person name="Martin H S."/>
        </authorList>
    </citation>
    <scope>NUCLEOTIDE SEQUENCE</scope>
</reference>
<dbReference type="Pfam" id="PF02937">
    <property type="entry name" value="COX6C"/>
    <property type="match status" value="1"/>
</dbReference>
<dbReference type="Proteomes" id="UP000838878">
    <property type="component" value="Chromosome 12"/>
</dbReference>
<gene>
    <name evidence="10" type="ORF">BINO364_LOCUS4249</name>
</gene>
<dbReference type="PANTHER" id="PTHR48416">
    <property type="entry name" value="CYTOCHROME C OXIDASE SUBUNIT 6C"/>
    <property type="match status" value="1"/>
</dbReference>
<dbReference type="AlphaFoldDB" id="A0A8J9V988"/>
<dbReference type="InterPro" id="IPR051389">
    <property type="entry name" value="Cytochrome_c_oxidase_VIc"/>
</dbReference>
<keyword evidence="11" id="KW-1185">Reference proteome</keyword>
<keyword evidence="4 9" id="KW-0812">Transmembrane</keyword>
<dbReference type="EMBL" id="OV170232">
    <property type="protein sequence ID" value="CAH0717668.1"/>
    <property type="molecule type" value="Genomic_DNA"/>
</dbReference>
<feature type="non-terminal residue" evidence="10">
    <location>
        <position position="110"/>
    </location>
</feature>
<evidence type="ECO:0000256" key="8">
    <source>
        <dbReference type="ARBA" id="ARBA00023136"/>
    </source>
</evidence>
<dbReference type="OrthoDB" id="10051322at2759"/>
<keyword evidence="8 9" id="KW-0472">Membrane</keyword>
<feature type="transmembrane region" description="Helical" evidence="9">
    <location>
        <begin position="42"/>
        <end position="61"/>
    </location>
</feature>
<dbReference type="SUPFAM" id="SSF81415">
    <property type="entry name" value="Mitochondrial cytochrome c oxidase subunit VIc"/>
    <property type="match status" value="1"/>
</dbReference>
<evidence type="ECO:0000256" key="7">
    <source>
        <dbReference type="ARBA" id="ARBA00023128"/>
    </source>
</evidence>
<dbReference type="GO" id="GO:0005743">
    <property type="term" value="C:mitochondrial inner membrane"/>
    <property type="evidence" value="ECO:0007669"/>
    <property type="project" value="UniProtKB-SubCell"/>
</dbReference>
<proteinExistence type="inferred from homology"/>
<organism evidence="10 11">
    <name type="scientific">Brenthis ino</name>
    <name type="common">lesser marbled fritillary</name>
    <dbReference type="NCBI Taxonomy" id="405034"/>
    <lineage>
        <taxon>Eukaryota</taxon>
        <taxon>Metazoa</taxon>
        <taxon>Ecdysozoa</taxon>
        <taxon>Arthropoda</taxon>
        <taxon>Hexapoda</taxon>
        <taxon>Insecta</taxon>
        <taxon>Pterygota</taxon>
        <taxon>Neoptera</taxon>
        <taxon>Endopterygota</taxon>
        <taxon>Lepidoptera</taxon>
        <taxon>Glossata</taxon>
        <taxon>Ditrysia</taxon>
        <taxon>Papilionoidea</taxon>
        <taxon>Nymphalidae</taxon>
        <taxon>Heliconiinae</taxon>
        <taxon>Argynnini</taxon>
        <taxon>Brenthis</taxon>
    </lineage>
</organism>
<keyword evidence="7" id="KW-0496">Mitochondrion</keyword>